<keyword evidence="4" id="KW-1185">Reference proteome</keyword>
<feature type="compositionally biased region" description="Basic and acidic residues" evidence="1">
    <location>
        <begin position="158"/>
        <end position="171"/>
    </location>
</feature>
<dbReference type="Pfam" id="PF08729">
    <property type="entry name" value="HUN"/>
    <property type="match status" value="1"/>
</dbReference>
<evidence type="ECO:0000259" key="2">
    <source>
        <dbReference type="Pfam" id="PF08729"/>
    </source>
</evidence>
<feature type="region of interest" description="Disordered" evidence="1">
    <location>
        <begin position="65"/>
        <end position="91"/>
    </location>
</feature>
<dbReference type="InterPro" id="IPR014840">
    <property type="entry name" value="HRD"/>
</dbReference>
<organism evidence="3 4">
    <name type="scientific">Dovyalis caffra</name>
    <dbReference type="NCBI Taxonomy" id="77055"/>
    <lineage>
        <taxon>Eukaryota</taxon>
        <taxon>Viridiplantae</taxon>
        <taxon>Streptophyta</taxon>
        <taxon>Embryophyta</taxon>
        <taxon>Tracheophyta</taxon>
        <taxon>Spermatophyta</taxon>
        <taxon>Magnoliopsida</taxon>
        <taxon>eudicotyledons</taxon>
        <taxon>Gunneridae</taxon>
        <taxon>Pentapetalae</taxon>
        <taxon>rosids</taxon>
        <taxon>fabids</taxon>
        <taxon>Malpighiales</taxon>
        <taxon>Salicaceae</taxon>
        <taxon>Flacourtieae</taxon>
        <taxon>Dovyalis</taxon>
    </lineage>
</organism>
<dbReference type="Proteomes" id="UP001314170">
    <property type="component" value="Unassembled WGS sequence"/>
</dbReference>
<feature type="compositionally biased region" description="Polar residues" evidence="1">
    <location>
        <begin position="713"/>
        <end position="723"/>
    </location>
</feature>
<dbReference type="GO" id="GO:0006325">
    <property type="term" value="P:chromatin organization"/>
    <property type="evidence" value="ECO:0007669"/>
    <property type="project" value="TreeGrafter"/>
</dbReference>
<feature type="compositionally biased region" description="Acidic residues" evidence="1">
    <location>
        <begin position="75"/>
        <end position="91"/>
    </location>
</feature>
<name>A0AAV1SMG9_9ROSI</name>
<comment type="caution">
    <text evidence="3">The sequence shown here is derived from an EMBL/GenBank/DDBJ whole genome shotgun (WGS) entry which is preliminary data.</text>
</comment>
<feature type="compositionally biased region" description="Polar residues" evidence="1">
    <location>
        <begin position="238"/>
        <end position="258"/>
    </location>
</feature>
<reference evidence="3 4" key="1">
    <citation type="submission" date="2024-01" db="EMBL/GenBank/DDBJ databases">
        <authorList>
            <person name="Waweru B."/>
        </authorList>
    </citation>
    <scope>NUCLEOTIDE SEQUENCE [LARGE SCALE GENOMIC DNA]</scope>
</reference>
<dbReference type="AlphaFoldDB" id="A0AAV1SMG9"/>
<gene>
    <name evidence="3" type="ORF">DCAF_LOCUS25309</name>
</gene>
<proteinExistence type="predicted"/>
<evidence type="ECO:0000313" key="3">
    <source>
        <dbReference type="EMBL" id="CAK7354728.1"/>
    </source>
</evidence>
<evidence type="ECO:0000313" key="4">
    <source>
        <dbReference type="Proteomes" id="UP001314170"/>
    </source>
</evidence>
<feature type="domain" description="Hpc2-related" evidence="2">
    <location>
        <begin position="77"/>
        <end position="138"/>
    </location>
</feature>
<feature type="compositionally biased region" description="Basic and acidic residues" evidence="1">
    <location>
        <begin position="226"/>
        <end position="237"/>
    </location>
</feature>
<feature type="compositionally biased region" description="Basic and acidic residues" evidence="1">
    <location>
        <begin position="674"/>
        <end position="702"/>
    </location>
</feature>
<protein>
    <recommendedName>
        <fullName evidence="2">Hpc2-related domain-containing protein</fullName>
    </recommendedName>
</protein>
<sequence>MDSETLGKQVRYTNLHTGLDQPTEPIPKNALSSNRLGSVIEKIERIYVVCKVLCTLSVFFGDNGTKIDDEGNQSSDEEELDGVPDEDQYDTEDSFIDDTELVGNIAIMKMTVVLDEYFEVDGSATKHDGFFVNKGKLEQIARNKQISSTHCQPKKRRDNMQKAREENDDDHVRNKLAKLGHARMNAGTRNKPLVEPFPTNSQSLAANGEYHHDGKLHSSTYPVGSSDKKPDAPDIRSENSSYSGITNRDESISQTGLNDSEKQMNGVLQPGNLGRGVKDTSELSVVAYQTYEENNAPAQLGLQSKRLASETSNASSPKFSHKNKKGMHELPDLNLPHHSVQAEKKTATIHPTDVSSLQLKGSMVERAIRDLEKVVTESRPRNIEVQDADTSSTAIKRRLPSEVKQKLAKVARLAQSSQGKISEELINRLMSILGHLIQLRTLKKNLREMVEMGLTAKQEKAHRFQLIKKEVMEMIELQQSSKQRDEAVGDFQKAIIHEEKGAIDGKYVMDNKMEDKICDLYDLFFQGMDEDKGPQIRKLYVELAELWPNGAMDNQGIKNAIYRAKERRRKFYNNEKARTCFFFLFLQHSMIVQEKATMEELPWQWKEINVGGKAASVARAKRSEGLIASAAIAQYLSGPARPLPPFLEVLNDDSSKQEKLEQISFPMLKEQIKHQRREFDRELKKSSPQADKESHKSQKQDDEQQAGLKHHLTTSSSSCGQQN</sequence>
<feature type="region of interest" description="Disordered" evidence="1">
    <location>
        <begin position="185"/>
        <end position="263"/>
    </location>
</feature>
<feature type="region of interest" description="Disordered" evidence="1">
    <location>
        <begin position="674"/>
        <end position="723"/>
    </location>
</feature>
<dbReference type="PANTHER" id="PTHR21669:SF28">
    <property type="entry name" value="YEMANUCLEIN"/>
    <property type="match status" value="1"/>
</dbReference>
<feature type="region of interest" description="Disordered" evidence="1">
    <location>
        <begin position="143"/>
        <end position="171"/>
    </location>
</feature>
<dbReference type="GO" id="GO:0005634">
    <property type="term" value="C:nucleus"/>
    <property type="evidence" value="ECO:0007669"/>
    <property type="project" value="TreeGrafter"/>
</dbReference>
<dbReference type="PANTHER" id="PTHR21669">
    <property type="entry name" value="CAPZ-INTERACTING PROTEIN AND RELATED PROTEINS"/>
    <property type="match status" value="1"/>
</dbReference>
<evidence type="ECO:0000256" key="1">
    <source>
        <dbReference type="SAM" id="MobiDB-lite"/>
    </source>
</evidence>
<accession>A0AAV1SMG9</accession>
<dbReference type="EMBL" id="CAWUPB010001195">
    <property type="protein sequence ID" value="CAK7354728.1"/>
    <property type="molecule type" value="Genomic_DNA"/>
</dbReference>